<dbReference type="NCBIfam" id="NF033678">
    <property type="entry name" value="C69_fam_dipept"/>
    <property type="match status" value="1"/>
</dbReference>
<reference evidence="8 9" key="1">
    <citation type="journal article" date="2013" name="BMC Genomics">
        <title>Reconstruction of the lipid metabolism for the microalga Monoraphidium neglectum from its genome sequence reveals characteristics suitable for biofuel production.</title>
        <authorList>
            <person name="Bogen C."/>
            <person name="Al-Dilaimi A."/>
            <person name="Albersmeier A."/>
            <person name="Wichmann J."/>
            <person name="Grundmann M."/>
            <person name="Rupp O."/>
            <person name="Lauersen K.J."/>
            <person name="Blifernez-Klassen O."/>
            <person name="Kalinowski J."/>
            <person name="Goesmann A."/>
            <person name="Mussgnug J.H."/>
            <person name="Kruse O."/>
        </authorList>
    </citation>
    <scope>NUCLEOTIDE SEQUENCE [LARGE SCALE GENOMIC DNA]</scope>
    <source>
        <strain evidence="8 9">SAG 48.87</strain>
    </source>
</reference>
<dbReference type="GO" id="GO:0016805">
    <property type="term" value="F:dipeptidase activity"/>
    <property type="evidence" value="ECO:0007669"/>
    <property type="project" value="UniProtKB-KW"/>
</dbReference>
<dbReference type="STRING" id="145388.A0A0D2KY72"/>
<feature type="compositionally biased region" description="Low complexity" evidence="7">
    <location>
        <begin position="565"/>
        <end position="586"/>
    </location>
</feature>
<comment type="catalytic activity">
    <reaction evidence="1">
        <text>an L-aminoacyl-L-amino acid + H2O = 2 an L-alpha-amino acid</text>
        <dbReference type="Rhea" id="RHEA:48940"/>
        <dbReference type="ChEBI" id="CHEBI:15377"/>
        <dbReference type="ChEBI" id="CHEBI:59869"/>
        <dbReference type="ChEBI" id="CHEBI:77460"/>
        <dbReference type="EC" id="3.4.13.19"/>
    </reaction>
</comment>
<protein>
    <recommendedName>
        <fullName evidence="3">membrane dipeptidase</fullName>
        <ecNumber evidence="3">3.4.13.19</ecNumber>
    </recommendedName>
</protein>
<keyword evidence="6" id="KW-0224">Dipeptidase</keyword>
<name>A0A0D2KY72_9CHLO</name>
<evidence type="ECO:0000313" key="9">
    <source>
        <dbReference type="Proteomes" id="UP000054498"/>
    </source>
</evidence>
<proteinExistence type="inferred from homology"/>
<accession>A0A0D2KY72</accession>
<gene>
    <name evidence="8" type="ORF">MNEG_7798</name>
</gene>
<feature type="region of interest" description="Disordered" evidence="7">
    <location>
        <begin position="536"/>
        <end position="586"/>
    </location>
</feature>
<dbReference type="GeneID" id="25740674"/>
<sequence length="586" mass="62443">MQPLNYPCSRPRHAGLCLPRRSPVHTAITAAASALLLLLLLLLAAAPRHVAAQCTTILVGSGATVDGSMIMARNADAGEAIKPAGLLHHPAPGKPVHFRSNINAFAADLPADALAYTASPSFFTMAPGSHNPSFECCGVNAAGVSVTATETILPSAKALAADPLDEERGLGEDGIVSVLLPVARSAREGVELLGAMVEERGASEGYGVALMDQRDLWYFENGGGHQWLAQRVPDDSYFVSANQGRFTTIPTSDSDALASSGVQSFARQHGLCNSSRPFSFFECYMQDDPSDRHFYNRPRVSRLQFLYSGHQGPDYPVFLKPKKKLSVWDVARGLRDHFQGTPGEPYFAQNPGGPWRPISLLRTQLAHVSVQRPVGGGLPDELTFVEWVAWGMPTLSPFLPLYLRALPKVPARLQGPSDQPDDTTLYWIMRRLQAVVFQDFPVLAPPAIKVITTLERGIAKAARAMEHRYKASLASENPGAAPQLVQDFTDAAVEVTAAVISKVTALLAAKAGLGPLTNDDYAAMLVAAELEYHFHLPEGPQGRGKKDKRKGPEIKGGLDTGAEGGAAAAAAGGGEPQEAGAAPKST</sequence>
<dbReference type="KEGG" id="mng:MNEG_7798"/>
<organism evidence="8 9">
    <name type="scientific">Monoraphidium neglectum</name>
    <dbReference type="NCBI Taxonomy" id="145388"/>
    <lineage>
        <taxon>Eukaryota</taxon>
        <taxon>Viridiplantae</taxon>
        <taxon>Chlorophyta</taxon>
        <taxon>core chlorophytes</taxon>
        <taxon>Chlorophyceae</taxon>
        <taxon>CS clade</taxon>
        <taxon>Sphaeropleales</taxon>
        <taxon>Selenastraceae</taxon>
        <taxon>Monoraphidium</taxon>
    </lineage>
</organism>
<dbReference type="RefSeq" id="XP_013899183.1">
    <property type="nucleotide sequence ID" value="XM_014043729.1"/>
</dbReference>
<comment type="similarity">
    <text evidence="2">Belongs to the peptidase C69 family. Secernin subfamily.</text>
</comment>
<evidence type="ECO:0000256" key="6">
    <source>
        <dbReference type="ARBA" id="ARBA00022997"/>
    </source>
</evidence>
<dbReference type="Proteomes" id="UP000054498">
    <property type="component" value="Unassembled WGS sequence"/>
</dbReference>
<keyword evidence="5 8" id="KW-0378">Hydrolase</keyword>
<dbReference type="Pfam" id="PF03577">
    <property type="entry name" value="Peptidase_C69"/>
    <property type="match status" value="1"/>
</dbReference>
<dbReference type="InterPro" id="IPR047804">
    <property type="entry name" value="C69_dipept_A-like"/>
</dbReference>
<dbReference type="EC" id="3.4.13.19" evidence="3"/>
<keyword evidence="4" id="KW-0645">Protease</keyword>
<dbReference type="AlphaFoldDB" id="A0A0D2KY72"/>
<evidence type="ECO:0000256" key="3">
    <source>
        <dbReference type="ARBA" id="ARBA00013110"/>
    </source>
</evidence>
<evidence type="ECO:0000256" key="2">
    <source>
        <dbReference type="ARBA" id="ARBA00005705"/>
    </source>
</evidence>
<dbReference type="GO" id="GO:0070004">
    <property type="term" value="F:cysteine-type exopeptidase activity"/>
    <property type="evidence" value="ECO:0007669"/>
    <property type="project" value="InterPro"/>
</dbReference>
<dbReference type="PANTHER" id="PTHR12994">
    <property type="entry name" value="SECERNIN"/>
    <property type="match status" value="1"/>
</dbReference>
<evidence type="ECO:0000256" key="5">
    <source>
        <dbReference type="ARBA" id="ARBA00022801"/>
    </source>
</evidence>
<dbReference type="GO" id="GO:0006508">
    <property type="term" value="P:proteolysis"/>
    <property type="evidence" value="ECO:0007669"/>
    <property type="project" value="UniProtKB-KW"/>
</dbReference>
<evidence type="ECO:0000313" key="8">
    <source>
        <dbReference type="EMBL" id="KIZ00164.1"/>
    </source>
</evidence>
<dbReference type="EMBL" id="KK101636">
    <property type="protein sequence ID" value="KIZ00164.1"/>
    <property type="molecule type" value="Genomic_DNA"/>
</dbReference>
<dbReference type="Gene3D" id="3.60.60.10">
    <property type="entry name" value="Penicillin V Acylase, Chain A"/>
    <property type="match status" value="1"/>
</dbReference>
<dbReference type="OrthoDB" id="5175656at2759"/>
<evidence type="ECO:0000256" key="4">
    <source>
        <dbReference type="ARBA" id="ARBA00022670"/>
    </source>
</evidence>
<evidence type="ECO:0000256" key="7">
    <source>
        <dbReference type="SAM" id="MobiDB-lite"/>
    </source>
</evidence>
<dbReference type="InterPro" id="IPR005322">
    <property type="entry name" value="Peptidase_C69"/>
</dbReference>
<evidence type="ECO:0000256" key="1">
    <source>
        <dbReference type="ARBA" id="ARBA00001670"/>
    </source>
</evidence>
<dbReference type="PANTHER" id="PTHR12994:SF17">
    <property type="entry name" value="LD30995P"/>
    <property type="match status" value="1"/>
</dbReference>
<keyword evidence="9" id="KW-1185">Reference proteome</keyword>